<keyword evidence="10 13" id="KW-0472">Membrane</keyword>
<feature type="transmembrane region" description="Helical" evidence="14">
    <location>
        <begin position="75"/>
        <end position="92"/>
    </location>
</feature>
<keyword evidence="9 14" id="KW-1133">Transmembrane helix</keyword>
<dbReference type="GO" id="GO:0016746">
    <property type="term" value="F:acyltransferase activity"/>
    <property type="evidence" value="ECO:0007669"/>
    <property type="project" value="UniProtKB-KW"/>
</dbReference>
<evidence type="ECO:0000256" key="8">
    <source>
        <dbReference type="ARBA" id="ARBA00022841"/>
    </source>
</evidence>
<evidence type="ECO:0000256" key="5">
    <source>
        <dbReference type="ARBA" id="ARBA00022475"/>
    </source>
</evidence>
<evidence type="ECO:0000256" key="2">
    <source>
        <dbReference type="ARBA" id="ARBA00005182"/>
    </source>
</evidence>
<comment type="subcellular location">
    <subcellularLocation>
        <location evidence="1">Cell membrane</location>
        <topology evidence="1">Multi-pass membrane protein</topology>
    </subcellularLocation>
</comment>
<evidence type="ECO:0000256" key="9">
    <source>
        <dbReference type="ARBA" id="ARBA00022989"/>
    </source>
</evidence>
<comment type="similarity">
    <text evidence="3 13">Belongs to the membrane-bound acyltransferase family.</text>
</comment>
<dbReference type="PANTHER" id="PTHR13285:SF23">
    <property type="entry name" value="TEICHOIC ACID D-ALANYLTRANSFERASE"/>
    <property type="match status" value="1"/>
</dbReference>
<evidence type="ECO:0000256" key="12">
    <source>
        <dbReference type="ARBA" id="ARBA00031030"/>
    </source>
</evidence>
<feature type="transmembrane region" description="Helical" evidence="14">
    <location>
        <begin position="184"/>
        <end position="210"/>
    </location>
</feature>
<evidence type="ECO:0000256" key="4">
    <source>
        <dbReference type="ARBA" id="ARBA00016084"/>
    </source>
</evidence>
<evidence type="ECO:0000256" key="3">
    <source>
        <dbReference type="ARBA" id="ARBA00010323"/>
    </source>
</evidence>
<evidence type="ECO:0000256" key="7">
    <source>
        <dbReference type="ARBA" id="ARBA00022692"/>
    </source>
</evidence>
<keyword evidence="5 13" id="KW-1003">Cell membrane</keyword>
<evidence type="ECO:0000313" key="16">
    <source>
        <dbReference type="Proteomes" id="UP000548867"/>
    </source>
</evidence>
<dbReference type="GO" id="GO:0005886">
    <property type="term" value="C:plasma membrane"/>
    <property type="evidence" value="ECO:0007669"/>
    <property type="project" value="UniProtKB-SubCell"/>
</dbReference>
<dbReference type="GO" id="GO:0042121">
    <property type="term" value="P:alginic acid biosynthetic process"/>
    <property type="evidence" value="ECO:0007669"/>
    <property type="project" value="UniProtKB-KW"/>
</dbReference>
<evidence type="ECO:0000256" key="14">
    <source>
        <dbReference type="SAM" id="Phobius"/>
    </source>
</evidence>
<proteinExistence type="inferred from homology"/>
<feature type="transmembrane region" description="Helical" evidence="14">
    <location>
        <begin position="355"/>
        <end position="372"/>
    </location>
</feature>
<gene>
    <name evidence="15" type="ORF">GGR38_002456</name>
</gene>
<keyword evidence="7 14" id="KW-0812">Transmembrane</keyword>
<organism evidence="15 16">
    <name type="scientific">Novosphingobium sediminicola</name>
    <dbReference type="NCBI Taxonomy" id="563162"/>
    <lineage>
        <taxon>Bacteria</taxon>
        <taxon>Pseudomonadati</taxon>
        <taxon>Pseudomonadota</taxon>
        <taxon>Alphaproteobacteria</taxon>
        <taxon>Sphingomonadales</taxon>
        <taxon>Sphingomonadaceae</taxon>
        <taxon>Novosphingobium</taxon>
    </lineage>
</organism>
<dbReference type="AlphaFoldDB" id="A0A7W6CGN0"/>
<dbReference type="EMBL" id="JACIDX010000008">
    <property type="protein sequence ID" value="MBB3955502.1"/>
    <property type="molecule type" value="Genomic_DNA"/>
</dbReference>
<feature type="transmembrane region" description="Helical" evidence="14">
    <location>
        <begin position="302"/>
        <end position="319"/>
    </location>
</feature>
<dbReference type="Pfam" id="PF03062">
    <property type="entry name" value="MBOAT"/>
    <property type="match status" value="1"/>
</dbReference>
<comment type="caution">
    <text evidence="15">The sequence shown here is derived from an EMBL/GenBank/DDBJ whole genome shotgun (WGS) entry which is preliminary data.</text>
</comment>
<dbReference type="PANTHER" id="PTHR13285">
    <property type="entry name" value="ACYLTRANSFERASE"/>
    <property type="match status" value="1"/>
</dbReference>
<dbReference type="InterPro" id="IPR028362">
    <property type="entry name" value="AlgI"/>
</dbReference>
<dbReference type="PIRSF" id="PIRSF500217">
    <property type="entry name" value="AlgI"/>
    <property type="match status" value="1"/>
</dbReference>
<comment type="pathway">
    <text evidence="2">Glycan biosynthesis; alginate biosynthesis.</text>
</comment>
<evidence type="ECO:0000256" key="1">
    <source>
        <dbReference type="ARBA" id="ARBA00004651"/>
    </source>
</evidence>
<evidence type="ECO:0000256" key="11">
    <source>
        <dbReference type="ARBA" id="ARBA00023315"/>
    </source>
</evidence>
<evidence type="ECO:0000256" key="6">
    <source>
        <dbReference type="ARBA" id="ARBA00022679"/>
    </source>
</evidence>
<feature type="transmembrane region" description="Helical" evidence="14">
    <location>
        <begin position="397"/>
        <end position="419"/>
    </location>
</feature>
<keyword evidence="16" id="KW-1185">Reference proteome</keyword>
<reference evidence="15 16" key="1">
    <citation type="submission" date="2020-08" db="EMBL/GenBank/DDBJ databases">
        <title>Genomic Encyclopedia of Type Strains, Phase IV (KMG-IV): sequencing the most valuable type-strain genomes for metagenomic binning, comparative biology and taxonomic classification.</title>
        <authorList>
            <person name="Goeker M."/>
        </authorList>
    </citation>
    <scope>NUCLEOTIDE SEQUENCE [LARGE SCALE GENOMIC DNA]</scope>
    <source>
        <strain evidence="15 16">DSM 27057</strain>
    </source>
</reference>
<keyword evidence="8" id="KW-0016">Alginate biosynthesis</keyword>
<feature type="transmembrane region" description="Helical" evidence="14">
    <location>
        <begin position="48"/>
        <end position="68"/>
    </location>
</feature>
<feature type="transmembrane region" description="Helical" evidence="14">
    <location>
        <begin position="112"/>
        <end position="133"/>
    </location>
</feature>
<keyword evidence="11 13" id="KW-0012">Acyltransferase</keyword>
<accession>A0A7W6CGN0</accession>
<sequence length="465" mass="52971">MLFTSTDFVVFFAILLAILAAVRASRARFYIVLVASYLFYAAWDWRYLPLLLAVSFWNYGFGLIIEAAQGPRLRKLWITLAVSGNMGALLYYKYANFFLDNLHAITGTKGSLLAITLPLGISFFTFQGVSYVVDVYRRSKPATHDIVTFLFFKAFFPQLIAGPIVRAPEFLPQLQRPFRMTRPLIIMGFQYFLAGAFSKLVLADNLAIAADAIFAEPGLYDAPTLWLGTLAYAGQIYCDFFGYSMMAIGLSRVMGYRLPINFRMPYVARSIQDFWRRWHMTLSRWLRDYLYISLGGNRRGPVRTYVNLILTMLIGGLWHGASWNFVLWGALHGSVQILDRFWTLHRPAGWRLPPALGWALTFMFVILAWVPFRAKDFPTTATFLKGLAGMGHGQTHWLYVPALLALVVLLAWHIGYERVGRWRQSLLGFRHPWDMCQMGVLLLGMLGIVLFAPLGGNGAFIYFQF</sequence>
<dbReference type="Proteomes" id="UP000548867">
    <property type="component" value="Unassembled WGS sequence"/>
</dbReference>
<name>A0A7W6CGN0_9SPHN</name>
<evidence type="ECO:0000256" key="13">
    <source>
        <dbReference type="PIRNR" id="PIRNR016636"/>
    </source>
</evidence>
<dbReference type="InterPro" id="IPR051085">
    <property type="entry name" value="MB_O-acyltransferase"/>
</dbReference>
<evidence type="ECO:0000313" key="15">
    <source>
        <dbReference type="EMBL" id="MBB3955502.1"/>
    </source>
</evidence>
<dbReference type="InterPro" id="IPR004299">
    <property type="entry name" value="MBOAT_fam"/>
</dbReference>
<evidence type="ECO:0000256" key="10">
    <source>
        <dbReference type="ARBA" id="ARBA00023136"/>
    </source>
</evidence>
<dbReference type="PIRSF" id="PIRSF016636">
    <property type="entry name" value="AlgI_DltB"/>
    <property type="match status" value="1"/>
</dbReference>
<dbReference type="RefSeq" id="WP_183625858.1">
    <property type="nucleotide sequence ID" value="NZ_JACIDX010000008.1"/>
</dbReference>
<dbReference type="InterPro" id="IPR024194">
    <property type="entry name" value="Ac/AlaTfrase_AlgI/DltB"/>
</dbReference>
<feature type="transmembrane region" description="Helical" evidence="14">
    <location>
        <begin position="440"/>
        <end position="463"/>
    </location>
</feature>
<protein>
    <recommendedName>
        <fullName evidence="4">Probable alginate O-acetylase AlgI</fullName>
    </recommendedName>
    <alternativeName>
        <fullName evidence="12">Alginate biosynthesis protein AlgI</fullName>
    </alternativeName>
</protein>
<keyword evidence="6 13" id="KW-0808">Transferase</keyword>